<comment type="caution">
    <text evidence="14">The sequence shown here is derived from an EMBL/GenBank/DDBJ whole genome shotgun (WGS) entry which is preliminary data.</text>
</comment>
<evidence type="ECO:0000256" key="11">
    <source>
        <dbReference type="PROSITE-ProRule" id="PRU00703"/>
    </source>
</evidence>
<evidence type="ECO:0000256" key="12">
    <source>
        <dbReference type="SAM" id="MobiDB-lite"/>
    </source>
</evidence>
<dbReference type="InterPro" id="IPR000644">
    <property type="entry name" value="CBS_dom"/>
</dbReference>
<feature type="domain" description="CBS" evidence="13">
    <location>
        <begin position="336"/>
        <end position="400"/>
    </location>
</feature>
<dbReference type="CDD" id="cd01561">
    <property type="entry name" value="CBS_like"/>
    <property type="match status" value="1"/>
</dbReference>
<dbReference type="InterPro" id="IPR050214">
    <property type="entry name" value="Cys_Synth/Cystath_Beta-Synth"/>
</dbReference>
<comment type="cofactor">
    <cofactor evidence="1">
        <name>pyridoxal 5'-phosphate</name>
        <dbReference type="ChEBI" id="CHEBI:597326"/>
    </cofactor>
</comment>
<dbReference type="EC" id="4.2.1.22" evidence="4 10"/>
<evidence type="ECO:0000256" key="3">
    <source>
        <dbReference type="ARBA" id="ARBA00007103"/>
    </source>
</evidence>
<evidence type="ECO:0000256" key="1">
    <source>
        <dbReference type="ARBA" id="ARBA00001933"/>
    </source>
</evidence>
<dbReference type="GO" id="GO:0016765">
    <property type="term" value="F:transferase activity, transferring alkyl or aryl (other than methyl) groups"/>
    <property type="evidence" value="ECO:0007669"/>
    <property type="project" value="UniProtKB-ARBA"/>
</dbReference>
<dbReference type="EMBL" id="JAELVF020000001">
    <property type="protein sequence ID" value="MBU7598584.1"/>
    <property type="molecule type" value="Genomic_DNA"/>
</dbReference>
<organism evidence="14 15">
    <name type="scientific">Streptomyces tardus</name>
    <dbReference type="NCBI Taxonomy" id="2780544"/>
    <lineage>
        <taxon>Bacteria</taxon>
        <taxon>Bacillati</taxon>
        <taxon>Actinomycetota</taxon>
        <taxon>Actinomycetes</taxon>
        <taxon>Kitasatosporales</taxon>
        <taxon>Streptomycetaceae</taxon>
        <taxon>Streptomyces</taxon>
    </lineage>
</organism>
<dbReference type="InterPro" id="IPR046353">
    <property type="entry name" value="CBS_C"/>
</dbReference>
<dbReference type="SMART" id="SM00116">
    <property type="entry name" value="CBS"/>
    <property type="match status" value="2"/>
</dbReference>
<dbReference type="InterPro" id="IPR036052">
    <property type="entry name" value="TrpB-like_PALP_sf"/>
</dbReference>
<comment type="pathway">
    <text evidence="2">Amino-acid biosynthesis; L-cysteine biosynthesis; L-cysteine from L-homocysteine and L-serine: step 1/2.</text>
</comment>
<keyword evidence="7 14" id="KW-0456">Lyase</keyword>
<comment type="similarity">
    <text evidence="3">Belongs to the cysteine synthase/cystathionine beta-synthase family.</text>
</comment>
<dbReference type="GO" id="GO:0004122">
    <property type="term" value="F:cystathionine beta-synthase activity"/>
    <property type="evidence" value="ECO:0007669"/>
    <property type="project" value="UniProtKB-UniRule"/>
</dbReference>
<dbReference type="Gene3D" id="3.10.580.10">
    <property type="entry name" value="CBS-domain"/>
    <property type="match status" value="1"/>
</dbReference>
<dbReference type="Pfam" id="PF00291">
    <property type="entry name" value="PALP"/>
    <property type="match status" value="1"/>
</dbReference>
<dbReference type="FunFam" id="3.40.50.1100:FF:000003">
    <property type="entry name" value="Cystathionine beta-synthase"/>
    <property type="match status" value="1"/>
</dbReference>
<proteinExistence type="inferred from homology"/>
<dbReference type="GO" id="GO:0005737">
    <property type="term" value="C:cytoplasm"/>
    <property type="evidence" value="ECO:0007669"/>
    <property type="project" value="InterPro"/>
</dbReference>
<dbReference type="NCBIfam" id="TIGR01137">
    <property type="entry name" value="cysta_beta"/>
    <property type="match status" value="1"/>
</dbReference>
<gene>
    <name evidence="14" type="ORF">JGS22_013415</name>
</gene>
<dbReference type="CDD" id="cd04608">
    <property type="entry name" value="CBS_pair_CBS"/>
    <property type="match status" value="1"/>
</dbReference>
<dbReference type="InterPro" id="IPR005857">
    <property type="entry name" value="Cysta_beta_synth"/>
</dbReference>
<evidence type="ECO:0000259" key="13">
    <source>
        <dbReference type="PROSITE" id="PS51371"/>
    </source>
</evidence>
<dbReference type="FunFam" id="3.40.50.1100:FF:000118">
    <property type="entry name" value="Related to CYS4-cystathionine beta-synthase"/>
    <property type="match status" value="1"/>
</dbReference>
<dbReference type="PANTHER" id="PTHR10314">
    <property type="entry name" value="CYSTATHIONINE BETA-SYNTHASE"/>
    <property type="match status" value="1"/>
</dbReference>
<dbReference type="InterPro" id="IPR001926">
    <property type="entry name" value="TrpB-like_PALP"/>
</dbReference>
<dbReference type="GO" id="GO:0006535">
    <property type="term" value="P:cysteine biosynthetic process from serine"/>
    <property type="evidence" value="ECO:0007669"/>
    <property type="project" value="InterPro"/>
</dbReference>
<dbReference type="PROSITE" id="PS00901">
    <property type="entry name" value="CYS_SYNTHASE"/>
    <property type="match status" value="1"/>
</dbReference>
<dbReference type="Proteomes" id="UP000694501">
    <property type="component" value="Unassembled WGS sequence"/>
</dbReference>
<dbReference type="SUPFAM" id="SSF53686">
    <property type="entry name" value="Tryptophan synthase beta subunit-like PLP-dependent enzymes"/>
    <property type="match status" value="1"/>
</dbReference>
<dbReference type="SUPFAM" id="SSF54631">
    <property type="entry name" value="CBS-domain pair"/>
    <property type="match status" value="1"/>
</dbReference>
<keyword evidence="15" id="KW-1185">Reference proteome</keyword>
<evidence type="ECO:0000256" key="2">
    <source>
        <dbReference type="ARBA" id="ARBA00005003"/>
    </source>
</evidence>
<evidence type="ECO:0000256" key="5">
    <source>
        <dbReference type="ARBA" id="ARBA00022898"/>
    </source>
</evidence>
<evidence type="ECO:0000256" key="9">
    <source>
        <dbReference type="ARBA" id="ARBA00047490"/>
    </source>
</evidence>
<evidence type="ECO:0000256" key="7">
    <source>
        <dbReference type="ARBA" id="ARBA00023239"/>
    </source>
</evidence>
<evidence type="ECO:0000256" key="4">
    <source>
        <dbReference type="ARBA" id="ARBA00012041"/>
    </source>
</evidence>
<evidence type="ECO:0000256" key="10">
    <source>
        <dbReference type="NCBIfam" id="TIGR01137"/>
    </source>
</evidence>
<name>A0A949JLU4_9ACTN</name>
<evidence type="ECO:0000313" key="15">
    <source>
        <dbReference type="Proteomes" id="UP000694501"/>
    </source>
</evidence>
<dbReference type="RefSeq" id="WP_211040851.1">
    <property type="nucleotide sequence ID" value="NZ_JAELVF020000001.1"/>
</dbReference>
<dbReference type="InterPro" id="IPR001216">
    <property type="entry name" value="P-phosphate_BS"/>
</dbReference>
<reference evidence="14" key="1">
    <citation type="submission" date="2021-06" db="EMBL/GenBank/DDBJ databases">
        <title>Sequencing of actinobacteria type strains.</title>
        <authorList>
            <person name="Nguyen G.-S."/>
            <person name="Wentzel A."/>
        </authorList>
    </citation>
    <scope>NUCLEOTIDE SEQUENCE</scope>
    <source>
        <strain evidence="14">P38-E01</strain>
    </source>
</reference>
<dbReference type="Pfam" id="PF00571">
    <property type="entry name" value="CBS"/>
    <property type="match status" value="2"/>
</dbReference>
<evidence type="ECO:0000256" key="6">
    <source>
        <dbReference type="ARBA" id="ARBA00023122"/>
    </source>
</evidence>
<keyword evidence="5" id="KW-0663">Pyridoxal phosphate</keyword>
<evidence type="ECO:0000256" key="8">
    <source>
        <dbReference type="ARBA" id="ARBA00026192"/>
    </source>
</evidence>
<dbReference type="GO" id="GO:0019343">
    <property type="term" value="P:cysteine biosynthetic process via cystathionine"/>
    <property type="evidence" value="ECO:0007669"/>
    <property type="project" value="InterPro"/>
</dbReference>
<evidence type="ECO:0000313" key="14">
    <source>
        <dbReference type="EMBL" id="MBU7598584.1"/>
    </source>
</evidence>
<dbReference type="Gene3D" id="3.40.50.1100">
    <property type="match status" value="2"/>
</dbReference>
<keyword evidence="6 11" id="KW-0129">CBS domain</keyword>
<comment type="catalytic activity">
    <reaction evidence="9">
        <text>L-homocysteine + L-serine = L,L-cystathionine + H2O</text>
        <dbReference type="Rhea" id="RHEA:10112"/>
        <dbReference type="ChEBI" id="CHEBI:15377"/>
        <dbReference type="ChEBI" id="CHEBI:33384"/>
        <dbReference type="ChEBI" id="CHEBI:58161"/>
        <dbReference type="ChEBI" id="CHEBI:58199"/>
        <dbReference type="EC" id="4.2.1.22"/>
    </reaction>
</comment>
<sequence length="461" mass="49345">MQYHESMIELVGNTPLVKLNNVASPTGATVLAKVEYFNPGASVKDRIALRMIEAAERSGELLPGGTIVEPTSGNTGVGLAIVAQQKGYRCLFVCPDKVSTDKINVLRAYGAEVVVCPTAVDPSHPDSYYNVSDRLVRETPGAWKPDQYSNPNNPRSHYETTGPELWEQTEGRITHFVAGIGTGGTISGTGRYLKEASEGGVRIVGADPEGSVYSGGSGRPYLTEGVGEDFWPTAYDGKVVDEIIAVSDKDSFRMTRRLAREEGLLVGGSCGMAVVAALEVAERLTPEDVVVVLLPDSGRGYLSKIFNDEWMADYGFLESEKDEVRVADVLKHKEGAMPSLVHMHPDETVGEAIDVLREYGVSQMPIVKPGAGHPDVMAAEVVGSVVERELLDALFTKRASLADPLEKHMSAPLPQVGSGEPVPDLMAVLEGADAAIVLVEGKPTGVVSRQDLLAFLARTAK</sequence>
<dbReference type="AlphaFoldDB" id="A0A949JLU4"/>
<dbReference type="PROSITE" id="PS51371">
    <property type="entry name" value="CBS"/>
    <property type="match status" value="1"/>
</dbReference>
<accession>A0A949JLU4</accession>
<dbReference type="FunFam" id="3.10.580.10:FF:000022">
    <property type="entry name" value="Cystathionine beta-synthase Cbs"/>
    <property type="match status" value="1"/>
</dbReference>
<protein>
    <recommendedName>
        <fullName evidence="8 10">Cystathionine beta-synthase</fullName>
        <ecNumber evidence="4 10">4.2.1.22</ecNumber>
    </recommendedName>
</protein>
<dbReference type="InterPro" id="IPR046342">
    <property type="entry name" value="CBS_dom_sf"/>
</dbReference>
<feature type="region of interest" description="Disordered" evidence="12">
    <location>
        <begin position="141"/>
        <end position="161"/>
    </location>
</feature>